<feature type="domain" description="ATPase BadF/BadG/BcrA/BcrD type" evidence="1">
    <location>
        <begin position="6"/>
        <end position="313"/>
    </location>
</feature>
<dbReference type="PANTHER" id="PTHR43190">
    <property type="entry name" value="N-ACETYL-D-GLUCOSAMINE KINASE"/>
    <property type="match status" value="1"/>
</dbReference>
<name>A0A4Z0H093_9BACI</name>
<dbReference type="InterPro" id="IPR002731">
    <property type="entry name" value="ATPase_BadF"/>
</dbReference>
<protein>
    <submittedName>
        <fullName evidence="2">ATPase</fullName>
    </submittedName>
</protein>
<dbReference type="STRING" id="192814.GCA_900166575_03234"/>
<sequence>MKEFRVGIDGGGTKTKCLFLESSRTEMPEQPLSITGAGSNPHIVGFEEAARRIKGLVLEGCTRYNISPEQIASIGIGLAGLGRAKDIKRMEEALDALFFSLNLSENTEYYIGSDSEIALEGALAPEVRSGMLVIAGTGSNAVARDEVSGFYRCGGWGHLLGDEGGAYYLSLKALSSVVKAHDGRGPRTMLSELVLQALNLEHEQDLIQYMYEKPREKQEVAQLASLVIKACEKGDEVATRLIEEAADELVLHVASLAKQSPYFNERTPITVAGSMFTFSPTLKRAFQNRLLDRKLGVFQEPHAPPEFGAVMLGKKAENVREGGGVHD</sequence>
<dbReference type="PANTHER" id="PTHR43190:SF3">
    <property type="entry name" value="N-ACETYL-D-GLUCOSAMINE KINASE"/>
    <property type="match status" value="1"/>
</dbReference>
<evidence type="ECO:0000313" key="2">
    <source>
        <dbReference type="EMBL" id="TGB02453.1"/>
    </source>
</evidence>
<comment type="caution">
    <text evidence="2">The sequence shown here is derived from an EMBL/GenBank/DDBJ whole genome shotgun (WGS) entry which is preliminary data.</text>
</comment>
<gene>
    <name evidence="2" type="ORF">E4663_14040</name>
</gene>
<organism evidence="2 3">
    <name type="scientific">Halobacillus salinus</name>
    <dbReference type="NCBI Taxonomy" id="192814"/>
    <lineage>
        <taxon>Bacteria</taxon>
        <taxon>Bacillati</taxon>
        <taxon>Bacillota</taxon>
        <taxon>Bacilli</taxon>
        <taxon>Bacillales</taxon>
        <taxon>Bacillaceae</taxon>
        <taxon>Halobacillus</taxon>
    </lineage>
</organism>
<dbReference type="InterPro" id="IPR052519">
    <property type="entry name" value="Euk-type_GlcNAc_Kinase"/>
</dbReference>
<dbReference type="Pfam" id="PF01869">
    <property type="entry name" value="BcrAD_BadFG"/>
    <property type="match status" value="1"/>
</dbReference>
<dbReference type="Proteomes" id="UP000297982">
    <property type="component" value="Unassembled WGS sequence"/>
</dbReference>
<evidence type="ECO:0000259" key="1">
    <source>
        <dbReference type="Pfam" id="PF01869"/>
    </source>
</evidence>
<dbReference type="AlphaFoldDB" id="A0A4Z0H093"/>
<proteinExistence type="predicted"/>
<keyword evidence="3" id="KW-1185">Reference proteome</keyword>
<dbReference type="EMBL" id="SRJC01000003">
    <property type="protein sequence ID" value="TGB02453.1"/>
    <property type="molecule type" value="Genomic_DNA"/>
</dbReference>
<evidence type="ECO:0000313" key="3">
    <source>
        <dbReference type="Proteomes" id="UP000297982"/>
    </source>
</evidence>
<dbReference type="Gene3D" id="3.30.420.40">
    <property type="match status" value="2"/>
</dbReference>
<dbReference type="InterPro" id="IPR043129">
    <property type="entry name" value="ATPase_NBD"/>
</dbReference>
<accession>A0A4Z0H093</accession>
<reference evidence="2 3" key="1">
    <citation type="journal article" date="2003" name="Int. J. Syst. Evol. Microbiol.">
        <title>Halobacillus salinus sp. nov., isolated from a salt lake on the coast of the East Sea in Korea.</title>
        <authorList>
            <person name="Yoon J.H."/>
            <person name="Kang K.H."/>
            <person name="Park Y.H."/>
        </authorList>
    </citation>
    <scope>NUCLEOTIDE SEQUENCE [LARGE SCALE GENOMIC DNA]</scope>
    <source>
        <strain evidence="2 3">HSL-3</strain>
    </source>
</reference>
<dbReference type="CDD" id="cd24007">
    <property type="entry name" value="ASKHA_NBD_eukNAGK-like"/>
    <property type="match status" value="1"/>
</dbReference>
<dbReference type="RefSeq" id="WP_135328076.1">
    <property type="nucleotide sequence ID" value="NZ_SRJC01000003.1"/>
</dbReference>
<dbReference type="SUPFAM" id="SSF53067">
    <property type="entry name" value="Actin-like ATPase domain"/>
    <property type="match status" value="2"/>
</dbReference>